<sequence length="571" mass="62267">MVSARVHFEVYVRKKPTSGWTLEMATENRALAISTAEDLIKEGRVTAAKVTKETLDEETREFQTVTILNLGAPDTTKKRKVKEDIEPLCVTPQDLYTIHARERISRLLEAWLERRSATAFELLHRPDLVEKLEASGTDLQHAIQKIAVPEAQARGATTHDMMRSFQQLVERAVDRLMSDHRKGALPDLAKEGLNVAAERLAHHPDRHYLMGCGVAAAIEPASSWSEKVAMLLDLADSAPHAGPGRALVLSTIEQPLAEILGGKLGLEELLGRGMDLGGNLAGMTRLTASEAVDKLIEVEPSVAKVMPKLSASAARLSKWLTAEGFLEVRTALGKRILAELNGPRRLRPGDAAGEIDILRALAMSLTSASGNLLPLDEVQSAFSARSKMLVTGDFVESYLGREMSAIQEAEALVWLTENVIGPANKRQAGRWIKAVVSALRFEKEFRKNEEESPAARLAQLAVLQKSVSRCGLVPEDYVPIQQKIGEIGGMVEAEGKIAWTLGRAQAPVVQRLTVLLRLASGESAPLGPAADRARSEAMRLIRQDDTRAELAKAPEQMSAMREMIQQAGLAA</sequence>
<reference evidence="2" key="1">
    <citation type="submission" date="2018-05" db="EMBL/GenBank/DDBJ databases">
        <authorList>
            <person name="Li X."/>
        </authorList>
    </citation>
    <scope>NUCLEOTIDE SEQUENCE [LARGE SCALE GENOMIC DNA]</scope>
    <source>
        <strain evidence="2">YIM 73061</strain>
    </source>
</reference>
<dbReference type="EMBL" id="QFYR01000001">
    <property type="protein sequence ID" value="RAK57271.1"/>
    <property type="molecule type" value="Genomic_DNA"/>
</dbReference>
<keyword evidence="2" id="KW-1185">Reference proteome</keyword>
<evidence type="ECO:0000313" key="2">
    <source>
        <dbReference type="Proteomes" id="UP000249725"/>
    </source>
</evidence>
<organism evidence="1 2">
    <name type="scientific">Phenylobacterium deserti</name>
    <dbReference type="NCBI Taxonomy" id="1914756"/>
    <lineage>
        <taxon>Bacteria</taxon>
        <taxon>Pseudomonadati</taxon>
        <taxon>Pseudomonadota</taxon>
        <taxon>Alphaproteobacteria</taxon>
        <taxon>Caulobacterales</taxon>
        <taxon>Caulobacteraceae</taxon>
        <taxon>Phenylobacterium</taxon>
    </lineage>
</organism>
<dbReference type="OrthoDB" id="8481837at2"/>
<proteinExistence type="predicted"/>
<evidence type="ECO:0000313" key="1">
    <source>
        <dbReference type="EMBL" id="RAK57271.1"/>
    </source>
</evidence>
<name>A0A328ASN2_9CAUL</name>
<accession>A0A328ASN2</accession>
<dbReference type="AlphaFoldDB" id="A0A328ASN2"/>
<comment type="caution">
    <text evidence="1">The sequence shown here is derived from an EMBL/GenBank/DDBJ whole genome shotgun (WGS) entry which is preliminary data.</text>
</comment>
<dbReference type="Proteomes" id="UP000249725">
    <property type="component" value="Unassembled WGS sequence"/>
</dbReference>
<gene>
    <name evidence="1" type="ORF">DJ018_04805</name>
</gene>
<protein>
    <submittedName>
        <fullName evidence="1">Uncharacterized protein</fullName>
    </submittedName>
</protein>
<dbReference type="RefSeq" id="WP_111513723.1">
    <property type="nucleotide sequence ID" value="NZ_QFYR01000001.1"/>
</dbReference>